<dbReference type="InterPro" id="IPR036388">
    <property type="entry name" value="WH-like_DNA-bd_sf"/>
</dbReference>
<dbReference type="AlphaFoldDB" id="A0ABD5RX68"/>
<keyword evidence="3" id="KW-1185">Reference proteome</keyword>
<dbReference type="GO" id="GO:0006355">
    <property type="term" value="P:regulation of DNA-templated transcription"/>
    <property type="evidence" value="ECO:0007669"/>
    <property type="project" value="UniProtKB-ARBA"/>
</dbReference>
<comment type="caution">
    <text evidence="2">The sequence shown here is derived from an EMBL/GenBank/DDBJ whole genome shotgun (WGS) entry which is preliminary data.</text>
</comment>
<dbReference type="Pfam" id="PF12802">
    <property type="entry name" value="MarR_2"/>
    <property type="match status" value="1"/>
</dbReference>
<organism evidence="2 3">
    <name type="scientific">Halobium palmae</name>
    <dbReference type="NCBI Taxonomy" id="1776492"/>
    <lineage>
        <taxon>Archaea</taxon>
        <taxon>Methanobacteriati</taxon>
        <taxon>Methanobacteriota</taxon>
        <taxon>Stenosarchaea group</taxon>
        <taxon>Halobacteria</taxon>
        <taxon>Halobacteriales</taxon>
        <taxon>Haloferacaceae</taxon>
        <taxon>Halobium</taxon>
    </lineage>
</organism>
<dbReference type="SUPFAM" id="SSF46785">
    <property type="entry name" value="Winged helix' DNA-binding domain"/>
    <property type="match status" value="1"/>
</dbReference>
<evidence type="ECO:0000313" key="2">
    <source>
        <dbReference type="EMBL" id="MFC6723842.1"/>
    </source>
</evidence>
<dbReference type="Proteomes" id="UP001596328">
    <property type="component" value="Unassembled WGS sequence"/>
</dbReference>
<reference evidence="2 3" key="1">
    <citation type="journal article" date="2019" name="Int. J. Syst. Evol. Microbiol.">
        <title>The Global Catalogue of Microorganisms (GCM) 10K type strain sequencing project: providing services to taxonomists for standard genome sequencing and annotation.</title>
        <authorList>
            <consortium name="The Broad Institute Genomics Platform"/>
            <consortium name="The Broad Institute Genome Sequencing Center for Infectious Disease"/>
            <person name="Wu L."/>
            <person name="Ma J."/>
        </authorList>
    </citation>
    <scope>NUCLEOTIDE SEQUENCE [LARGE SCALE GENOMIC DNA]</scope>
    <source>
        <strain evidence="2 3">NBRC 111368</strain>
    </source>
</reference>
<dbReference type="EMBL" id="JBHSWU010000056">
    <property type="protein sequence ID" value="MFC6723842.1"/>
    <property type="molecule type" value="Genomic_DNA"/>
</dbReference>
<gene>
    <name evidence="2" type="ORF">ACFQE1_05515</name>
</gene>
<sequence>MTVASDDEGRACVVRQTPSAKLVYLVLQREGCLTQSALMERALLDRSTVRRAVESLEDCGVVSKEVNLQDARHRVYCAVE</sequence>
<proteinExistence type="predicted"/>
<name>A0ABD5RX68_9EURY</name>
<dbReference type="InterPro" id="IPR036390">
    <property type="entry name" value="WH_DNA-bd_sf"/>
</dbReference>
<evidence type="ECO:0000313" key="3">
    <source>
        <dbReference type="Proteomes" id="UP001596328"/>
    </source>
</evidence>
<protein>
    <submittedName>
        <fullName evidence="2">MarR family transcriptional regulator</fullName>
    </submittedName>
</protein>
<evidence type="ECO:0000259" key="1">
    <source>
        <dbReference type="Pfam" id="PF12802"/>
    </source>
</evidence>
<dbReference type="InterPro" id="IPR000835">
    <property type="entry name" value="HTH_MarR-typ"/>
</dbReference>
<dbReference type="Gene3D" id="1.10.10.10">
    <property type="entry name" value="Winged helix-like DNA-binding domain superfamily/Winged helix DNA-binding domain"/>
    <property type="match status" value="1"/>
</dbReference>
<feature type="domain" description="HTH marR-type" evidence="1">
    <location>
        <begin position="26"/>
        <end position="72"/>
    </location>
</feature>
<accession>A0ABD5RX68</accession>